<dbReference type="InterPro" id="IPR016032">
    <property type="entry name" value="Sig_transdc_resp-reg_C-effctor"/>
</dbReference>
<dbReference type="PROSITE" id="PS50043">
    <property type="entry name" value="HTH_LUXR_2"/>
    <property type="match status" value="1"/>
</dbReference>
<dbReference type="CDD" id="cd06170">
    <property type="entry name" value="LuxR_C_like"/>
    <property type="match status" value="1"/>
</dbReference>
<dbReference type="Gene3D" id="3.40.50.300">
    <property type="entry name" value="P-loop containing nucleotide triphosphate hydrolases"/>
    <property type="match status" value="1"/>
</dbReference>
<dbReference type="Pfam" id="PF00196">
    <property type="entry name" value="GerE"/>
    <property type="match status" value="1"/>
</dbReference>
<dbReference type="PRINTS" id="PR00364">
    <property type="entry name" value="DISEASERSIST"/>
</dbReference>
<dbReference type="InterPro" id="IPR036388">
    <property type="entry name" value="WH-like_DNA-bd_sf"/>
</dbReference>
<organism evidence="2 3">
    <name type="scientific">Asanoa ferruginea</name>
    <dbReference type="NCBI Taxonomy" id="53367"/>
    <lineage>
        <taxon>Bacteria</taxon>
        <taxon>Bacillati</taxon>
        <taxon>Actinomycetota</taxon>
        <taxon>Actinomycetes</taxon>
        <taxon>Micromonosporales</taxon>
        <taxon>Micromonosporaceae</taxon>
        <taxon>Asanoa</taxon>
    </lineage>
</organism>
<evidence type="ECO:0000259" key="1">
    <source>
        <dbReference type="PROSITE" id="PS50043"/>
    </source>
</evidence>
<gene>
    <name evidence="2" type="ORF">DFJ67_6181</name>
</gene>
<dbReference type="RefSeq" id="WP_116071444.1">
    <property type="nucleotide sequence ID" value="NZ_BONB01000003.1"/>
</dbReference>
<comment type="caution">
    <text evidence="2">The sequence shown here is derived from an EMBL/GenBank/DDBJ whole genome shotgun (WGS) entry which is preliminary data.</text>
</comment>
<dbReference type="OrthoDB" id="33864at2"/>
<protein>
    <submittedName>
        <fullName evidence="2">Putative ATPase</fullName>
    </submittedName>
</protein>
<evidence type="ECO:0000313" key="2">
    <source>
        <dbReference type="EMBL" id="REG00133.1"/>
    </source>
</evidence>
<dbReference type="GO" id="GO:0006355">
    <property type="term" value="P:regulation of DNA-templated transcription"/>
    <property type="evidence" value="ECO:0007669"/>
    <property type="project" value="InterPro"/>
</dbReference>
<sequence>MTVAQRGIASQRETEVLGLVGAGLSNVQIANRLHISVRTAESHVSSLLRKYGVADRQALAALADRPGRPGVVAQLPAPRTSFVGRAVERDAVLAGLAAGRLVTLTGPGGVGKTRLASVIAEAAGPGFPAGGAFVDLVPVREGGVARAAATALGVIEGPHQPLEEAVVERLGRGRSLLVLDNCEHVVDAAAGFVERVLTACPDTTVLATSRERLGVPGEHTVAVPPLPLASDAELLFHDRARAADPGFAAEPSVISALCARLDGIPLAIELAAARTAALGAGGLLAALDDHLRALVGGRGADARHRSLRAVLGWSHDLLDEEERRFFRDLAVFVGAFDLTAATAVTGAGSRPVVADLLGRLVDKSLVVFQRDRWRLLGTVRAFALDHLRTAPEAGTVRDRHLAWATDTARALEDRLHGDEWCADFDAVADDLRAALADSARGPEEGPRLDAVADDLRAALADSAPGPEEGPRFDAVADDLRDSARGPEEGPRLDAVTDDLRAAPADSAPGPQEGPHFDAVADDLRVAPIAGPRRALGGELRRRRSSAHALARSLGHLCYARRHVIESARHYQEAARLAPTPRAAMDDLLDAAAAVRMSRAPGTQTFDLLLAAAERAAAAGDGDARAIALAQAAEMVHRHPAMFSESVPAERVRAIMRAAAEAGDPANPLVAARLAVAEVWTAATDDTIDPALADAAVAAARAAGDPVVLSAALDALRTAAVDARRFADARAHSAERRALLATVDRAQPAAGPEIADMLISAMGDEFAAGDLHALTAAARALRDDDLVGNDSYSSIASQVAPLVLTGDLTEALRCGQIAWEGWQRAGRPAAGWLAQTVALTALACGLQDDDAGFRLWRSRVADVARVPDVAGMRLATSVFADVRTAVHRGDHADARGQVERAFGAQGPWHRSYAVASGAELAVVAGLPDAADLLDAAATETAGNAWAAACLARAAGRLHDRPAALSDAADRFAALGARFEHAATLLLVPDRAAEARTVRAALDVPARPS</sequence>
<dbReference type="SUPFAM" id="SSF46894">
    <property type="entry name" value="C-terminal effector domain of the bipartite response regulators"/>
    <property type="match status" value="1"/>
</dbReference>
<dbReference type="InterPro" id="IPR027417">
    <property type="entry name" value="P-loop_NTPase"/>
</dbReference>
<dbReference type="EMBL" id="QUMQ01000001">
    <property type="protein sequence ID" value="REG00133.1"/>
    <property type="molecule type" value="Genomic_DNA"/>
</dbReference>
<dbReference type="SUPFAM" id="SSF52540">
    <property type="entry name" value="P-loop containing nucleoside triphosphate hydrolases"/>
    <property type="match status" value="1"/>
</dbReference>
<dbReference type="Gene3D" id="1.10.10.10">
    <property type="entry name" value="Winged helix-like DNA-binding domain superfamily/Winged helix DNA-binding domain"/>
    <property type="match status" value="1"/>
</dbReference>
<dbReference type="Proteomes" id="UP000256913">
    <property type="component" value="Unassembled WGS sequence"/>
</dbReference>
<proteinExistence type="predicted"/>
<reference evidence="2 3" key="1">
    <citation type="submission" date="2018-08" db="EMBL/GenBank/DDBJ databases">
        <title>Sequencing the genomes of 1000 actinobacteria strains.</title>
        <authorList>
            <person name="Klenk H.-P."/>
        </authorList>
    </citation>
    <scope>NUCLEOTIDE SEQUENCE [LARGE SCALE GENOMIC DNA]</scope>
    <source>
        <strain evidence="2 3">DSM 44099</strain>
    </source>
</reference>
<accession>A0A3D9ZUJ2</accession>
<dbReference type="InterPro" id="IPR000792">
    <property type="entry name" value="Tscrpt_reg_LuxR_C"/>
</dbReference>
<keyword evidence="3" id="KW-1185">Reference proteome</keyword>
<dbReference type="Pfam" id="PF25872">
    <property type="entry name" value="HTH_77"/>
    <property type="match status" value="1"/>
</dbReference>
<dbReference type="SMART" id="SM00421">
    <property type="entry name" value="HTH_LUXR"/>
    <property type="match status" value="1"/>
</dbReference>
<dbReference type="AlphaFoldDB" id="A0A3D9ZUJ2"/>
<dbReference type="GO" id="GO:0003677">
    <property type="term" value="F:DNA binding"/>
    <property type="evidence" value="ECO:0007669"/>
    <property type="project" value="InterPro"/>
</dbReference>
<dbReference type="PRINTS" id="PR00038">
    <property type="entry name" value="HTHLUXR"/>
</dbReference>
<dbReference type="InterPro" id="IPR058852">
    <property type="entry name" value="HTH_77"/>
</dbReference>
<dbReference type="PANTHER" id="PTHR47691">
    <property type="entry name" value="REGULATOR-RELATED"/>
    <property type="match status" value="1"/>
</dbReference>
<feature type="domain" description="HTH luxR-type" evidence="1">
    <location>
        <begin position="1"/>
        <end position="67"/>
    </location>
</feature>
<dbReference type="PANTHER" id="PTHR47691:SF3">
    <property type="entry name" value="HTH-TYPE TRANSCRIPTIONAL REGULATOR RV0890C-RELATED"/>
    <property type="match status" value="1"/>
</dbReference>
<evidence type="ECO:0000313" key="3">
    <source>
        <dbReference type="Proteomes" id="UP000256913"/>
    </source>
</evidence>
<name>A0A3D9ZUJ2_9ACTN</name>